<protein>
    <submittedName>
        <fullName evidence="3">Proline and glycine rich transmembrane protein</fullName>
    </submittedName>
</protein>
<accession>A0A9Q7SGM2</accession>
<evidence type="ECO:0000256" key="1">
    <source>
        <dbReference type="SAM" id="MobiDB-lite"/>
    </source>
</evidence>
<evidence type="ECO:0000256" key="2">
    <source>
        <dbReference type="SAM" id="Phobius"/>
    </source>
</evidence>
<dbReference type="RefSeq" id="WP_074358169.1">
    <property type="nucleotide sequence ID" value="NZ_CP065265.1"/>
</dbReference>
<evidence type="ECO:0000313" key="3">
    <source>
        <dbReference type="EMBL" id="SHX74352.1"/>
    </source>
</evidence>
<dbReference type="EMBL" id="FSFA01000005">
    <property type="protein sequence ID" value="SHX74352.1"/>
    <property type="molecule type" value="Genomic_DNA"/>
</dbReference>
<sequence length="334" mass="34965">MTYPPQEPPASGDPSAYDPNQPPPGYPNQPPPGYQPPPPGYQAGYQPPPPGYQPGPPPGAPQYQGAQFPPPGYPPAGYGYPQQRPWPPQGPFSAGESWSWSWAQVSKRFGTFIPPYLVWFLAIGLPVGIVYAILMASLPQTSTSGYGGNSHSSYSYSYEGPELSGGAIAIMILLYAVVFAVSLYVGACLISANLDVADGKPVSFGTFFRARGFGLYVGTALLVGVGVLIGSLLIIGGVIFGFFAQYAVFFAIDRGLGPVDALKASFQLVKDNLGQALVVFLITLGVAFGGFALTFITCGLGGIIAYPAAGALTGLIHVYTYRRLTGGTIAPAPV</sequence>
<reference evidence="3 4" key="1">
    <citation type="submission" date="2016-11" db="EMBL/GenBank/DDBJ databases">
        <authorList>
            <consortium name="Pathogen Informatics"/>
        </authorList>
    </citation>
    <scope>NUCLEOTIDE SEQUENCE [LARGE SCALE GENOMIC DNA]</scope>
    <source>
        <strain evidence="3 4">968</strain>
    </source>
</reference>
<feature type="transmembrane region" description="Helical" evidence="2">
    <location>
        <begin position="277"/>
        <end position="297"/>
    </location>
</feature>
<keyword evidence="2 3" id="KW-0812">Transmembrane</keyword>
<feature type="region of interest" description="Disordered" evidence="1">
    <location>
        <begin position="1"/>
        <end position="92"/>
    </location>
</feature>
<evidence type="ECO:0000313" key="4">
    <source>
        <dbReference type="Proteomes" id="UP000185183"/>
    </source>
</evidence>
<dbReference type="AlphaFoldDB" id="A0A9Q7SGM2"/>
<proteinExistence type="predicted"/>
<feature type="transmembrane region" description="Helical" evidence="2">
    <location>
        <begin position="239"/>
        <end position="256"/>
    </location>
</feature>
<organism evidence="3 4">
    <name type="scientific">Mycobacteroides abscessus subsp. bolletii</name>
    <dbReference type="NCBI Taxonomy" id="319705"/>
    <lineage>
        <taxon>Bacteria</taxon>
        <taxon>Bacillati</taxon>
        <taxon>Actinomycetota</taxon>
        <taxon>Actinomycetes</taxon>
        <taxon>Mycobacteriales</taxon>
        <taxon>Mycobacteriaceae</taxon>
        <taxon>Mycobacteroides</taxon>
        <taxon>Mycobacteroides abscessus</taxon>
    </lineage>
</organism>
<keyword evidence="2" id="KW-0472">Membrane</keyword>
<feature type="transmembrane region" description="Helical" evidence="2">
    <location>
        <begin position="116"/>
        <end position="138"/>
    </location>
</feature>
<comment type="caution">
    <text evidence="3">The sequence shown here is derived from an EMBL/GenBank/DDBJ whole genome shotgun (WGS) entry which is preliminary data.</text>
</comment>
<gene>
    <name evidence="3" type="ORF">SAMEA2275694_03622</name>
</gene>
<feature type="transmembrane region" description="Helical" evidence="2">
    <location>
        <begin position="303"/>
        <end position="321"/>
    </location>
</feature>
<feature type="compositionally biased region" description="Pro residues" evidence="1">
    <location>
        <begin position="20"/>
        <end position="60"/>
    </location>
</feature>
<dbReference type="Proteomes" id="UP000185183">
    <property type="component" value="Unassembled WGS sequence"/>
</dbReference>
<name>A0A9Q7SGM2_9MYCO</name>
<feature type="transmembrane region" description="Helical" evidence="2">
    <location>
        <begin position="167"/>
        <end position="192"/>
    </location>
</feature>
<keyword evidence="2" id="KW-1133">Transmembrane helix</keyword>
<feature type="transmembrane region" description="Helical" evidence="2">
    <location>
        <begin position="213"/>
        <end position="233"/>
    </location>
</feature>